<evidence type="ECO:0000256" key="10">
    <source>
        <dbReference type="PIRSR" id="PIRSR610300-50"/>
    </source>
</evidence>
<feature type="binding site" evidence="11">
    <location>
        <position position="167"/>
    </location>
    <ligand>
        <name>Fe cation</name>
        <dbReference type="ChEBI" id="CHEBI:24875"/>
        <note>catalytic</note>
    </ligand>
</feature>
<proteinExistence type="inferred from homology"/>
<dbReference type="SUPFAM" id="SSF51182">
    <property type="entry name" value="RmlC-like cupins"/>
    <property type="match status" value="1"/>
</dbReference>
<evidence type="ECO:0000313" key="13">
    <source>
        <dbReference type="EMBL" id="CAG9764437.1"/>
    </source>
</evidence>
<dbReference type="PANTHER" id="PTHR12918:SF1">
    <property type="entry name" value="CYSTEINE DIOXYGENASE TYPE 1"/>
    <property type="match status" value="1"/>
</dbReference>
<evidence type="ECO:0000256" key="6">
    <source>
        <dbReference type="ARBA" id="ARBA00022784"/>
    </source>
</evidence>
<dbReference type="PANTHER" id="PTHR12918">
    <property type="entry name" value="CYSTEINE DIOXYGENASE"/>
    <property type="match status" value="1"/>
</dbReference>
<dbReference type="OrthoDB" id="543511at2759"/>
<keyword evidence="9 11" id="KW-0408">Iron</keyword>
<dbReference type="Proteomes" id="UP001152799">
    <property type="component" value="Chromosome 2"/>
</dbReference>
<evidence type="ECO:0000256" key="9">
    <source>
        <dbReference type="ARBA" id="ARBA00023004"/>
    </source>
</evidence>
<evidence type="ECO:0000256" key="8">
    <source>
        <dbReference type="ARBA" id="ARBA00023002"/>
    </source>
</evidence>
<evidence type="ECO:0000313" key="14">
    <source>
        <dbReference type="Proteomes" id="UP001152799"/>
    </source>
</evidence>
<dbReference type="GO" id="GO:0042412">
    <property type="term" value="P:taurine biosynthetic process"/>
    <property type="evidence" value="ECO:0007669"/>
    <property type="project" value="UniProtKB-UniRule"/>
</dbReference>
<comment type="catalytic activity">
    <reaction evidence="1 12">
        <text>L-cysteine + O2 = 3-sulfino-L-alanine + H(+)</text>
        <dbReference type="Rhea" id="RHEA:20441"/>
        <dbReference type="ChEBI" id="CHEBI:15378"/>
        <dbReference type="ChEBI" id="CHEBI:15379"/>
        <dbReference type="ChEBI" id="CHEBI:35235"/>
        <dbReference type="ChEBI" id="CHEBI:61085"/>
        <dbReference type="EC" id="1.13.11.20"/>
    </reaction>
</comment>
<keyword evidence="6 10" id="KW-0883">Thioether bond</keyword>
<dbReference type="InterPro" id="IPR014710">
    <property type="entry name" value="RmlC-like_jellyroll"/>
</dbReference>
<evidence type="ECO:0000256" key="2">
    <source>
        <dbReference type="ARBA" id="ARBA00004759"/>
    </source>
</evidence>
<dbReference type="Gene3D" id="2.60.120.10">
    <property type="entry name" value="Jelly Rolls"/>
    <property type="match status" value="1"/>
</dbReference>
<evidence type="ECO:0000256" key="5">
    <source>
        <dbReference type="ARBA" id="ARBA00022723"/>
    </source>
</evidence>
<dbReference type="InterPro" id="IPR011051">
    <property type="entry name" value="RmlC_Cupin_sf"/>
</dbReference>
<keyword evidence="14" id="KW-1185">Reference proteome</keyword>
<dbReference type="GO" id="GO:0019448">
    <property type="term" value="P:L-cysteine catabolic process"/>
    <property type="evidence" value="ECO:0007669"/>
    <property type="project" value="TreeGrafter"/>
</dbReference>
<dbReference type="GO" id="GO:0017172">
    <property type="term" value="F:cysteine dioxygenase activity"/>
    <property type="evidence" value="ECO:0007669"/>
    <property type="project" value="UniProtKB-UniRule"/>
</dbReference>
<keyword evidence="8 12" id="KW-0560">Oxidoreductase</keyword>
<reference evidence="13" key="1">
    <citation type="submission" date="2022-01" db="EMBL/GenBank/DDBJ databases">
        <authorList>
            <person name="King R."/>
        </authorList>
    </citation>
    <scope>NUCLEOTIDE SEQUENCE</scope>
</reference>
<evidence type="ECO:0000256" key="4">
    <source>
        <dbReference type="ARBA" id="ARBA00013133"/>
    </source>
</evidence>
<comment type="similarity">
    <text evidence="3 12">Belongs to the cysteine dioxygenase family.</text>
</comment>
<keyword evidence="5 11" id="KW-0479">Metal-binding</keyword>
<organism evidence="13 14">
    <name type="scientific">Ceutorhynchus assimilis</name>
    <name type="common">cabbage seed weevil</name>
    <dbReference type="NCBI Taxonomy" id="467358"/>
    <lineage>
        <taxon>Eukaryota</taxon>
        <taxon>Metazoa</taxon>
        <taxon>Ecdysozoa</taxon>
        <taxon>Arthropoda</taxon>
        <taxon>Hexapoda</taxon>
        <taxon>Insecta</taxon>
        <taxon>Pterygota</taxon>
        <taxon>Neoptera</taxon>
        <taxon>Endopterygota</taxon>
        <taxon>Coleoptera</taxon>
        <taxon>Polyphaga</taxon>
        <taxon>Cucujiformia</taxon>
        <taxon>Curculionidae</taxon>
        <taxon>Ceutorhynchinae</taxon>
        <taxon>Ceutorhynchus</taxon>
    </lineage>
</organism>
<accession>A0A9N9MLY1</accession>
<comment type="pathway">
    <text evidence="2 12">Organosulfur biosynthesis; taurine biosynthesis; hypotaurine from L-cysteine: step 1/2.</text>
</comment>
<dbReference type="FunFam" id="2.60.120.10:FF:000045">
    <property type="entry name" value="Cysteine dioxygenase 1"/>
    <property type="match status" value="1"/>
</dbReference>
<name>A0A9N9MLY1_9CUCU</name>
<feature type="cross-link" description="3'-(S-cysteinyl)-tyrosine (Cys-Tyr)" evidence="10">
    <location>
        <begin position="120"/>
        <end position="184"/>
    </location>
</feature>
<dbReference type="EMBL" id="OU892278">
    <property type="protein sequence ID" value="CAG9764437.1"/>
    <property type="molecule type" value="Genomic_DNA"/>
</dbReference>
<dbReference type="InterPro" id="IPR010300">
    <property type="entry name" value="CDO_1"/>
</dbReference>
<evidence type="ECO:0000256" key="7">
    <source>
        <dbReference type="ARBA" id="ARBA00022964"/>
    </source>
</evidence>
<feature type="binding site" evidence="11">
    <location>
        <position position="115"/>
    </location>
    <ligand>
        <name>Fe cation</name>
        <dbReference type="ChEBI" id="CHEBI:24875"/>
        <note>catalytic</note>
    </ligand>
</feature>
<sequence length="227" mass="26289">MSICQYRSEMINNNNEDDECREIKLVKHLGHSLPEVGSLSDLIRELNKLFESDNVNVDLVHYVMKTYKSNPVEWKKFAKFDRFRYTRNLVDNGNGKYNLMLLCWGEGQGSGIHDHANSHCFMKMLQGSLEEIRFAWPEKEESELGEIGRTRLNLNEVCYINDSLGLHRVENVSSYDTAISLHLYCPPYDRCTVFNQKNGKKTSSTVTFYSMFGKKNKEIEAPIPEDN</sequence>
<dbReference type="Pfam" id="PF05995">
    <property type="entry name" value="CDO_I"/>
    <property type="match status" value="1"/>
</dbReference>
<feature type="binding site" evidence="11">
    <location>
        <position position="113"/>
    </location>
    <ligand>
        <name>Fe cation</name>
        <dbReference type="ChEBI" id="CHEBI:24875"/>
        <note>catalytic</note>
    </ligand>
</feature>
<evidence type="ECO:0000256" key="3">
    <source>
        <dbReference type="ARBA" id="ARBA00006622"/>
    </source>
</evidence>
<keyword evidence="7 12" id="KW-0223">Dioxygenase</keyword>
<dbReference type="CDD" id="cd10548">
    <property type="entry name" value="cupin_CDO"/>
    <property type="match status" value="1"/>
</dbReference>
<dbReference type="GO" id="GO:0008198">
    <property type="term" value="F:ferrous iron binding"/>
    <property type="evidence" value="ECO:0007669"/>
    <property type="project" value="UniProtKB-ARBA"/>
</dbReference>
<evidence type="ECO:0000256" key="11">
    <source>
        <dbReference type="PIRSR" id="PIRSR610300-51"/>
    </source>
</evidence>
<dbReference type="EC" id="1.13.11.20" evidence="4 12"/>
<protein>
    <recommendedName>
        <fullName evidence="4 12">Cysteine dioxygenase</fullName>
        <ecNumber evidence="4 12">1.13.11.20</ecNumber>
    </recommendedName>
</protein>
<comment type="cofactor">
    <cofactor evidence="12">
        <name>Fe cation</name>
        <dbReference type="ChEBI" id="CHEBI:24875"/>
    </cofactor>
    <text evidence="12">Binds 1 Fe cation per subunit.</text>
</comment>
<evidence type="ECO:0000256" key="12">
    <source>
        <dbReference type="RuleBase" id="RU366010"/>
    </source>
</evidence>
<evidence type="ECO:0000256" key="1">
    <source>
        <dbReference type="ARBA" id="ARBA00000629"/>
    </source>
</evidence>
<dbReference type="AlphaFoldDB" id="A0A9N9MLY1"/>
<gene>
    <name evidence="13" type="ORF">CEUTPL_LOCUS5077</name>
</gene>